<dbReference type="EMBL" id="MU267634">
    <property type="protein sequence ID" value="KAH7913273.1"/>
    <property type="molecule type" value="Genomic_DNA"/>
</dbReference>
<sequence>MPNIIIFGETGTGKSSLINLIANDKIAKTSSGAAGCTLDAQSYLVPIGTRKFRLWDTVGLNEPSLGVNGYLVAIEKAYKLICDLEREGGITLLMFCMRGGRITAAAQSNYRLFFDILCNKEVPIALVITNLENEPSMEGWWEANKKQFDRFGMHSVGHACITAHPGLGGVHSDKYLESRQRMHNLLLSQTGRQAWKPEKTDWFTRLSGQLRNWIFRRSPGSFRPGPEELARKLRNCGFSKYEAQYVARKIVEVKNCSDDSLDTSSSQSDE</sequence>
<accession>A0ACB8AKH8</accession>
<organism evidence="1 2">
    <name type="scientific">Hygrophoropsis aurantiaca</name>
    <dbReference type="NCBI Taxonomy" id="72124"/>
    <lineage>
        <taxon>Eukaryota</taxon>
        <taxon>Fungi</taxon>
        <taxon>Dikarya</taxon>
        <taxon>Basidiomycota</taxon>
        <taxon>Agaricomycotina</taxon>
        <taxon>Agaricomycetes</taxon>
        <taxon>Agaricomycetidae</taxon>
        <taxon>Boletales</taxon>
        <taxon>Coniophorineae</taxon>
        <taxon>Hygrophoropsidaceae</taxon>
        <taxon>Hygrophoropsis</taxon>
    </lineage>
</organism>
<protein>
    <submittedName>
        <fullName evidence="1">P-loop containing nucleoside triphosphate hydrolase protein</fullName>
    </submittedName>
</protein>
<keyword evidence="1" id="KW-0378">Hydrolase</keyword>
<reference evidence="1" key="1">
    <citation type="journal article" date="2021" name="New Phytol.">
        <title>Evolutionary innovations through gain and loss of genes in the ectomycorrhizal Boletales.</title>
        <authorList>
            <person name="Wu G."/>
            <person name="Miyauchi S."/>
            <person name="Morin E."/>
            <person name="Kuo A."/>
            <person name="Drula E."/>
            <person name="Varga T."/>
            <person name="Kohler A."/>
            <person name="Feng B."/>
            <person name="Cao Y."/>
            <person name="Lipzen A."/>
            <person name="Daum C."/>
            <person name="Hundley H."/>
            <person name="Pangilinan J."/>
            <person name="Johnson J."/>
            <person name="Barry K."/>
            <person name="LaButti K."/>
            <person name="Ng V."/>
            <person name="Ahrendt S."/>
            <person name="Min B."/>
            <person name="Choi I.G."/>
            <person name="Park H."/>
            <person name="Plett J.M."/>
            <person name="Magnuson J."/>
            <person name="Spatafora J.W."/>
            <person name="Nagy L.G."/>
            <person name="Henrissat B."/>
            <person name="Grigoriev I.V."/>
            <person name="Yang Z.L."/>
            <person name="Xu J."/>
            <person name="Martin F.M."/>
        </authorList>
    </citation>
    <scope>NUCLEOTIDE SEQUENCE</scope>
    <source>
        <strain evidence="1">ATCC 28755</strain>
    </source>
</reference>
<name>A0ACB8AKH8_9AGAM</name>
<proteinExistence type="predicted"/>
<evidence type="ECO:0000313" key="2">
    <source>
        <dbReference type="Proteomes" id="UP000790377"/>
    </source>
</evidence>
<gene>
    <name evidence="1" type="ORF">BJ138DRAFT_1146521</name>
</gene>
<keyword evidence="2" id="KW-1185">Reference proteome</keyword>
<comment type="caution">
    <text evidence="1">The sequence shown here is derived from an EMBL/GenBank/DDBJ whole genome shotgun (WGS) entry which is preliminary data.</text>
</comment>
<dbReference type="Proteomes" id="UP000790377">
    <property type="component" value="Unassembled WGS sequence"/>
</dbReference>
<evidence type="ECO:0000313" key="1">
    <source>
        <dbReference type="EMBL" id="KAH7913273.1"/>
    </source>
</evidence>